<sequence length="150" mass="18233">MASKKRVHVCNGEDEEQEDEKMEQFFALIRNFHEAVNRRKNELSQRDEKIRRVDGKQTSWVPTFEWADFADEIEFRRPSTINNKEEKGKHEDQEEEGLDLRLTLYSSKAKDWQMNKKKLRIKEEEEEMKKRDGGRRRHEKKPIHFDESRI</sequence>
<dbReference type="Pfam" id="PF15699">
    <property type="entry name" value="NPR1_interact"/>
    <property type="match status" value="1"/>
</dbReference>
<comment type="subcellular location">
    <subcellularLocation>
        <location evidence="1">Nucleus</location>
    </subcellularLocation>
</comment>
<evidence type="ECO:0000313" key="5">
    <source>
        <dbReference type="EMBL" id="MBA0645214.1"/>
    </source>
</evidence>
<dbReference type="GO" id="GO:0010112">
    <property type="term" value="P:regulation of systemic acquired resistance"/>
    <property type="evidence" value="ECO:0007669"/>
    <property type="project" value="InterPro"/>
</dbReference>
<dbReference type="OrthoDB" id="1110691at2759"/>
<name>A0A7J8U4N2_9ROSI</name>
<feature type="region of interest" description="Disordered" evidence="4">
    <location>
        <begin position="122"/>
        <end position="150"/>
    </location>
</feature>
<dbReference type="Proteomes" id="UP000593573">
    <property type="component" value="Unassembled WGS sequence"/>
</dbReference>
<feature type="compositionally biased region" description="Basic and acidic residues" evidence="4">
    <location>
        <begin position="122"/>
        <end position="131"/>
    </location>
</feature>
<dbReference type="EMBL" id="JABFAB010000004">
    <property type="protein sequence ID" value="MBA0645214.1"/>
    <property type="molecule type" value="Genomic_DNA"/>
</dbReference>
<dbReference type="AlphaFoldDB" id="A0A7J8U4N2"/>
<gene>
    <name evidence="5" type="ORF">Goklo_013339</name>
</gene>
<evidence type="ECO:0000256" key="4">
    <source>
        <dbReference type="SAM" id="MobiDB-lite"/>
    </source>
</evidence>
<accession>A0A7J8U4N2</accession>
<keyword evidence="6" id="KW-1185">Reference proteome</keyword>
<evidence type="ECO:0000256" key="2">
    <source>
        <dbReference type="ARBA" id="ARBA00009937"/>
    </source>
</evidence>
<feature type="region of interest" description="Disordered" evidence="4">
    <location>
        <begin position="77"/>
        <end position="96"/>
    </location>
</feature>
<proteinExistence type="inferred from homology"/>
<dbReference type="InterPro" id="IPR031425">
    <property type="entry name" value="NPR1/NH1-interacting"/>
</dbReference>
<comment type="caution">
    <text evidence="5">The sequence shown here is derived from an EMBL/GenBank/DDBJ whole genome shotgun (WGS) entry which is preliminary data.</text>
</comment>
<dbReference type="PANTHER" id="PTHR33669">
    <property type="entry name" value="PROTEIN NEGATIVE REGULATOR OF RESISTANCE"/>
    <property type="match status" value="1"/>
</dbReference>
<dbReference type="PANTHER" id="PTHR33669:SF1">
    <property type="entry name" value="PROTEIN NIM1-INTERACTING 1"/>
    <property type="match status" value="1"/>
</dbReference>
<organism evidence="5 6">
    <name type="scientific">Gossypium klotzschianum</name>
    <dbReference type="NCBI Taxonomy" id="34286"/>
    <lineage>
        <taxon>Eukaryota</taxon>
        <taxon>Viridiplantae</taxon>
        <taxon>Streptophyta</taxon>
        <taxon>Embryophyta</taxon>
        <taxon>Tracheophyta</taxon>
        <taxon>Spermatophyta</taxon>
        <taxon>Magnoliopsida</taxon>
        <taxon>eudicotyledons</taxon>
        <taxon>Gunneridae</taxon>
        <taxon>Pentapetalae</taxon>
        <taxon>rosids</taxon>
        <taxon>malvids</taxon>
        <taxon>Malvales</taxon>
        <taxon>Malvaceae</taxon>
        <taxon>Malvoideae</taxon>
        <taxon>Gossypium</taxon>
    </lineage>
</organism>
<feature type="compositionally biased region" description="Basic and acidic residues" evidence="4">
    <location>
        <begin position="77"/>
        <end position="92"/>
    </location>
</feature>
<protein>
    <submittedName>
        <fullName evidence="5">Uncharacterized protein</fullName>
    </submittedName>
</protein>
<evidence type="ECO:0000256" key="1">
    <source>
        <dbReference type="ARBA" id="ARBA00004123"/>
    </source>
</evidence>
<feature type="compositionally biased region" description="Basic residues" evidence="4">
    <location>
        <begin position="132"/>
        <end position="141"/>
    </location>
</feature>
<comment type="similarity">
    <text evidence="2">Belongs to the NPR1-interactor family.</text>
</comment>
<reference evidence="5 6" key="1">
    <citation type="journal article" date="2019" name="Genome Biol. Evol.">
        <title>Insights into the evolution of the New World diploid cottons (Gossypium, subgenus Houzingenia) based on genome sequencing.</title>
        <authorList>
            <person name="Grover C.E."/>
            <person name="Arick M.A. 2nd"/>
            <person name="Thrash A."/>
            <person name="Conover J.L."/>
            <person name="Sanders W.S."/>
            <person name="Peterson D.G."/>
            <person name="Frelichowski J.E."/>
            <person name="Scheffler J.A."/>
            <person name="Scheffler B.E."/>
            <person name="Wendel J.F."/>
        </authorList>
    </citation>
    <scope>NUCLEOTIDE SEQUENCE [LARGE SCALE GENOMIC DNA]</scope>
    <source>
        <strain evidence="5">57</strain>
        <tissue evidence="5">Leaf</tissue>
    </source>
</reference>
<evidence type="ECO:0000313" key="6">
    <source>
        <dbReference type="Proteomes" id="UP000593573"/>
    </source>
</evidence>
<feature type="non-terminal residue" evidence="5">
    <location>
        <position position="150"/>
    </location>
</feature>
<keyword evidence="3" id="KW-0539">Nucleus</keyword>
<evidence type="ECO:0000256" key="3">
    <source>
        <dbReference type="ARBA" id="ARBA00023242"/>
    </source>
</evidence>
<dbReference type="GO" id="GO:0005634">
    <property type="term" value="C:nucleus"/>
    <property type="evidence" value="ECO:0007669"/>
    <property type="project" value="UniProtKB-SubCell"/>
</dbReference>